<dbReference type="AlphaFoldDB" id="A0A6A5TAV4"/>
<dbReference type="InterPro" id="IPR051678">
    <property type="entry name" value="AGP_Transferase"/>
</dbReference>
<dbReference type="PANTHER" id="PTHR21310">
    <property type="entry name" value="AMINOGLYCOSIDE PHOSPHOTRANSFERASE-RELATED-RELATED"/>
    <property type="match status" value="1"/>
</dbReference>
<reference evidence="1" key="1">
    <citation type="journal article" date="2020" name="Stud. Mycol.">
        <title>101 Dothideomycetes genomes: a test case for predicting lifestyles and emergence of pathogens.</title>
        <authorList>
            <person name="Haridas S."/>
            <person name="Albert R."/>
            <person name="Binder M."/>
            <person name="Bloem J."/>
            <person name="Labutti K."/>
            <person name="Salamov A."/>
            <person name="Andreopoulos B."/>
            <person name="Baker S."/>
            <person name="Barry K."/>
            <person name="Bills G."/>
            <person name="Bluhm B."/>
            <person name="Cannon C."/>
            <person name="Castanera R."/>
            <person name="Culley D."/>
            <person name="Daum C."/>
            <person name="Ezra D."/>
            <person name="Gonzalez J."/>
            <person name="Henrissat B."/>
            <person name="Kuo A."/>
            <person name="Liang C."/>
            <person name="Lipzen A."/>
            <person name="Lutzoni F."/>
            <person name="Magnuson J."/>
            <person name="Mondo S."/>
            <person name="Nolan M."/>
            <person name="Ohm R."/>
            <person name="Pangilinan J."/>
            <person name="Park H.-J."/>
            <person name="Ramirez L."/>
            <person name="Alfaro M."/>
            <person name="Sun H."/>
            <person name="Tritt A."/>
            <person name="Yoshinaga Y."/>
            <person name="Zwiers L.-H."/>
            <person name="Turgeon B."/>
            <person name="Goodwin S."/>
            <person name="Spatafora J."/>
            <person name="Crous P."/>
            <person name="Grigoriev I."/>
        </authorList>
    </citation>
    <scope>NUCLEOTIDE SEQUENCE</scope>
    <source>
        <strain evidence="1">CBS 675.92</strain>
    </source>
</reference>
<keyword evidence="2" id="KW-1185">Reference proteome</keyword>
<evidence type="ECO:0000313" key="1">
    <source>
        <dbReference type="EMBL" id="KAF1948849.1"/>
    </source>
</evidence>
<dbReference type="Proteomes" id="UP000800035">
    <property type="component" value="Unassembled WGS sequence"/>
</dbReference>
<evidence type="ECO:0008006" key="3">
    <source>
        <dbReference type="Google" id="ProtNLM"/>
    </source>
</evidence>
<name>A0A6A5TAV4_9PLEO</name>
<dbReference type="SUPFAM" id="SSF56112">
    <property type="entry name" value="Protein kinase-like (PK-like)"/>
    <property type="match status" value="1"/>
</dbReference>
<evidence type="ECO:0000313" key="2">
    <source>
        <dbReference type="Proteomes" id="UP000800035"/>
    </source>
</evidence>
<accession>A0A6A5TAV4</accession>
<gene>
    <name evidence="1" type="ORF">CC80DRAFT_458589</name>
</gene>
<sequence>METDERLELLHEVQLLMWVKRVNKAINNGQLCEWVSTFHPNQLRCQPDDSPKFRNGGYNLGQRVIFSNGTSWLVRFAQPGSVCDDYIDEKVAIEVEALSIIRTQTNIPVPTVHGWGTAKANRLGLGPFIMMDFIDGVPLGEILRKDPNDRFMRDDITDDDVEFIYRQMSQILLKLFRLNFENIGSLPTPVTGFPAPARPLSFKVHDIIQMGGINTFGDRSLGFSDTTEYLQYVFKQDWDQLVHQPNSVAGKHEAMEKLSEFNAVMSLIPDFVQSEFNQGPYKLVCDDFGLTNIIVRSREDLTFVGVVDLEWSYAGPAQLFASPWWLLQGRLTIYDAKYDKEAPDVLGRFLRYLKIFKRVLKEEEEMIPGHDFKQLSSLVESSHLSGAMWLHILLSTGFNYPNSIPFSQFRNHVGAQRFSKSFLDTAAVETLVEKKVEQLRKYDEALDQVLAIKESQEAGEINEEEFLTEVAKLCQSV</sequence>
<dbReference type="PANTHER" id="PTHR21310:SF37">
    <property type="entry name" value="AMINOGLYCOSIDE PHOSPHOTRANSFERASE DOMAIN-CONTAINING PROTEIN"/>
    <property type="match status" value="1"/>
</dbReference>
<dbReference type="InterPro" id="IPR011009">
    <property type="entry name" value="Kinase-like_dom_sf"/>
</dbReference>
<dbReference type="OrthoDB" id="3793522at2759"/>
<proteinExistence type="predicted"/>
<protein>
    <recommendedName>
        <fullName evidence="3">Aminoglycoside phosphotransferase domain-containing protein</fullName>
    </recommendedName>
</protein>
<dbReference type="EMBL" id="ML977047">
    <property type="protein sequence ID" value="KAF1948849.1"/>
    <property type="molecule type" value="Genomic_DNA"/>
</dbReference>
<organism evidence="1 2">
    <name type="scientific">Byssothecium circinans</name>
    <dbReference type="NCBI Taxonomy" id="147558"/>
    <lineage>
        <taxon>Eukaryota</taxon>
        <taxon>Fungi</taxon>
        <taxon>Dikarya</taxon>
        <taxon>Ascomycota</taxon>
        <taxon>Pezizomycotina</taxon>
        <taxon>Dothideomycetes</taxon>
        <taxon>Pleosporomycetidae</taxon>
        <taxon>Pleosporales</taxon>
        <taxon>Massarineae</taxon>
        <taxon>Massarinaceae</taxon>
        <taxon>Byssothecium</taxon>
    </lineage>
</organism>